<dbReference type="EMBL" id="PYHP01000077">
    <property type="protein sequence ID" value="PUA35872.1"/>
    <property type="molecule type" value="Genomic_DNA"/>
</dbReference>
<dbReference type="Pfam" id="PF08670">
    <property type="entry name" value="MEKHLA"/>
    <property type="match status" value="1"/>
</dbReference>
<evidence type="ECO:0000259" key="1">
    <source>
        <dbReference type="Pfam" id="PF08670"/>
    </source>
</evidence>
<comment type="caution">
    <text evidence="2">The sequence shown here is derived from an EMBL/GenBank/DDBJ whole genome shotgun (WGS) entry which is preliminary data.</text>
</comment>
<evidence type="ECO:0000313" key="3">
    <source>
        <dbReference type="Proteomes" id="UP000244184"/>
    </source>
</evidence>
<feature type="domain" description="MEKHLA" evidence="1">
    <location>
        <begin position="13"/>
        <end position="153"/>
    </location>
</feature>
<evidence type="ECO:0000313" key="2">
    <source>
        <dbReference type="EMBL" id="PUA35872.1"/>
    </source>
</evidence>
<organism evidence="2 3">
    <name type="scientific">Paenibacillus elgii</name>
    <dbReference type="NCBI Taxonomy" id="189691"/>
    <lineage>
        <taxon>Bacteria</taxon>
        <taxon>Bacillati</taxon>
        <taxon>Bacillota</taxon>
        <taxon>Bacilli</taxon>
        <taxon>Bacillales</taxon>
        <taxon>Paenibacillaceae</taxon>
        <taxon>Paenibacillus</taxon>
    </lineage>
</organism>
<protein>
    <submittedName>
        <fullName evidence="2">MEKHLA domain-containing protein</fullName>
    </submittedName>
</protein>
<proteinExistence type="predicted"/>
<dbReference type="Proteomes" id="UP000244184">
    <property type="component" value="Unassembled WGS sequence"/>
</dbReference>
<dbReference type="InterPro" id="IPR013978">
    <property type="entry name" value="MEKHLA"/>
</dbReference>
<dbReference type="RefSeq" id="WP_108534223.1">
    <property type="nucleotide sequence ID" value="NZ_PYHP01000077.1"/>
</dbReference>
<sequence length="155" mass="17680">MILPTGGVGADSDHADWLIRSYRRLTGNELLPGPESSGSLAEKLFLSPIVVLSHGTEDDPVLNYGNQAALNLWEMDWETFTRTPSRYTAEEMERMQREHLLKMVQEQGYADDYTGIRISRSGRRFYIKKATVWNITDKDGRYAGQAACFSEFEYC</sequence>
<gene>
    <name evidence="2" type="ORF">C8Z91_28280</name>
</gene>
<reference evidence="2 3" key="1">
    <citation type="submission" date="2018-03" db="EMBL/GenBank/DDBJ databases">
        <title>Genome sequence of Paenibacillus elgii strain AC13 an antimicrobial compound producing bacteria.</title>
        <authorList>
            <person name="Kurokawa A.S."/>
            <person name="Araujo J.F."/>
            <person name="Costa R.A."/>
            <person name="Ortega D.B."/>
            <person name="Pires A.S."/>
            <person name="Pappas G.J.Jr."/>
            <person name="Franco O.L."/>
            <person name="Barreto C."/>
            <person name="Magalhaes B.S."/>
            <person name="Kruger R.H."/>
        </authorList>
    </citation>
    <scope>NUCLEOTIDE SEQUENCE [LARGE SCALE GENOMIC DNA]</scope>
    <source>
        <strain evidence="2 3">AC13</strain>
    </source>
</reference>
<name>A0A2T6FVD4_9BACL</name>
<accession>A0A2T6FVD4</accession>
<dbReference type="AlphaFoldDB" id="A0A2T6FVD4"/>